<protein>
    <recommendedName>
        <fullName evidence="1">Thioredoxin-like fold domain-containing protein</fullName>
    </recommendedName>
</protein>
<sequence length="216" mass="23721">MSHSHPPEVLFLLATGCHHCPMVLESLTQQLKQGDIARLDAINIVNSPEVAQQLGVRSVPWTRIGRFELDGVLSPKEVAQWVERAGLETGVADYFSESLAAQRSDKVIRWLEDSPEDLQALLVLQQNDATPMAARIGIGVVMEQLEGDPRLSHALPTLITLSRSKQANIRADVAHYLGLTHHPDARPVLLQMANDSHPDVREIAEESLVLLNNASG</sequence>
<dbReference type="SUPFAM" id="SSF48371">
    <property type="entry name" value="ARM repeat"/>
    <property type="match status" value="1"/>
</dbReference>
<dbReference type="InterPro" id="IPR012336">
    <property type="entry name" value="Thioredoxin-like_fold"/>
</dbReference>
<accession>A0A1E2UMD1</accession>
<proteinExistence type="predicted"/>
<gene>
    <name evidence="2" type="ORF">A3196_03105</name>
</gene>
<dbReference type="Pfam" id="PF13646">
    <property type="entry name" value="HEAT_2"/>
    <property type="match status" value="1"/>
</dbReference>
<dbReference type="Proteomes" id="UP000094849">
    <property type="component" value="Unassembled WGS sequence"/>
</dbReference>
<comment type="caution">
    <text evidence="2">The sequence shown here is derived from an EMBL/GenBank/DDBJ whole genome shotgun (WGS) entry which is preliminary data.</text>
</comment>
<dbReference type="Gene3D" id="3.40.30.10">
    <property type="entry name" value="Glutaredoxin"/>
    <property type="match status" value="1"/>
</dbReference>
<dbReference type="InterPro" id="IPR021133">
    <property type="entry name" value="HEAT_type_2"/>
</dbReference>
<dbReference type="SUPFAM" id="SSF52833">
    <property type="entry name" value="Thioredoxin-like"/>
    <property type="match status" value="1"/>
</dbReference>
<evidence type="ECO:0000259" key="1">
    <source>
        <dbReference type="Pfam" id="PF13192"/>
    </source>
</evidence>
<name>A0A1E2UMD1_9GAMM</name>
<dbReference type="AlphaFoldDB" id="A0A1E2UMD1"/>
<dbReference type="Pfam" id="PF13192">
    <property type="entry name" value="Thioredoxin_3"/>
    <property type="match status" value="1"/>
</dbReference>
<evidence type="ECO:0000313" key="3">
    <source>
        <dbReference type="Proteomes" id="UP000094849"/>
    </source>
</evidence>
<dbReference type="EMBL" id="LVJZ01000003">
    <property type="protein sequence ID" value="ODB95829.1"/>
    <property type="molecule type" value="Genomic_DNA"/>
</dbReference>
<keyword evidence="3" id="KW-1185">Reference proteome</keyword>
<feature type="domain" description="Thioredoxin-like fold" evidence="1">
    <location>
        <begin position="13"/>
        <end position="83"/>
    </location>
</feature>
<reference evidence="2 3" key="1">
    <citation type="submission" date="2016-03" db="EMBL/GenBank/DDBJ databases">
        <title>Chemosynthetic sulphur-oxidizing symbionts of marine invertebrate animals are capable of nitrogen fixation.</title>
        <authorList>
            <person name="Petersen J.M."/>
            <person name="Kemper A."/>
            <person name="Gruber-Vodicka H."/>
            <person name="Cardini U."/>
            <person name="Geest Mvander."/>
            <person name="Kleiner M."/>
            <person name="Bulgheresi S."/>
            <person name="Fussmann M."/>
            <person name="Herbold C."/>
            <person name="Seah B.K.B."/>
            <person name="Antony C.Paul."/>
            <person name="Liu D."/>
            <person name="Belitz A."/>
            <person name="Weber M."/>
        </authorList>
    </citation>
    <scope>NUCLEOTIDE SEQUENCE [LARGE SCALE GENOMIC DNA]</scope>
    <source>
        <strain evidence="2">G_D</strain>
    </source>
</reference>
<organism evidence="2 3">
    <name type="scientific">Candidatus Thiodiazotropha endoloripes</name>
    <dbReference type="NCBI Taxonomy" id="1818881"/>
    <lineage>
        <taxon>Bacteria</taxon>
        <taxon>Pseudomonadati</taxon>
        <taxon>Pseudomonadota</taxon>
        <taxon>Gammaproteobacteria</taxon>
        <taxon>Chromatiales</taxon>
        <taxon>Sedimenticolaceae</taxon>
        <taxon>Candidatus Thiodiazotropha</taxon>
    </lineage>
</organism>
<dbReference type="STRING" id="1818881.A3196_03105"/>
<evidence type="ECO:0000313" key="2">
    <source>
        <dbReference type="EMBL" id="ODB95829.1"/>
    </source>
</evidence>
<dbReference type="RefSeq" id="WP_069024120.1">
    <property type="nucleotide sequence ID" value="NZ_LVJZ01000003.1"/>
</dbReference>
<dbReference type="CDD" id="cd02947">
    <property type="entry name" value="TRX_family"/>
    <property type="match status" value="1"/>
</dbReference>
<dbReference type="InterPro" id="IPR016024">
    <property type="entry name" value="ARM-type_fold"/>
</dbReference>
<dbReference type="InterPro" id="IPR036249">
    <property type="entry name" value="Thioredoxin-like_sf"/>
</dbReference>
<dbReference type="Gene3D" id="1.25.10.10">
    <property type="entry name" value="Leucine-rich Repeat Variant"/>
    <property type="match status" value="1"/>
</dbReference>
<dbReference type="PROSITE" id="PS50077">
    <property type="entry name" value="HEAT_REPEAT"/>
    <property type="match status" value="1"/>
</dbReference>
<dbReference type="InterPro" id="IPR011989">
    <property type="entry name" value="ARM-like"/>
</dbReference>